<proteinExistence type="predicted"/>
<dbReference type="InterPro" id="IPR052020">
    <property type="entry name" value="Cyclic_di-GMP/3'3'-cGAMP_PDE"/>
</dbReference>
<dbReference type="SMART" id="SM00065">
    <property type="entry name" value="GAF"/>
    <property type="match status" value="1"/>
</dbReference>
<dbReference type="SMART" id="SM00471">
    <property type="entry name" value="HDc"/>
    <property type="match status" value="1"/>
</dbReference>
<accession>A0ABT6NFI8</accession>
<keyword evidence="1" id="KW-0175">Coiled coil</keyword>
<dbReference type="Pfam" id="PF13185">
    <property type="entry name" value="GAF_2"/>
    <property type="match status" value="1"/>
</dbReference>
<dbReference type="Gene3D" id="1.10.3210.10">
    <property type="entry name" value="Hypothetical protein af1432"/>
    <property type="match status" value="1"/>
</dbReference>
<evidence type="ECO:0000313" key="4">
    <source>
        <dbReference type="EMBL" id="MDH8679191.1"/>
    </source>
</evidence>
<evidence type="ECO:0000256" key="2">
    <source>
        <dbReference type="SAM" id="Phobius"/>
    </source>
</evidence>
<evidence type="ECO:0000259" key="3">
    <source>
        <dbReference type="PROSITE" id="PS51831"/>
    </source>
</evidence>
<dbReference type="Proteomes" id="UP001158045">
    <property type="component" value="Unassembled WGS sequence"/>
</dbReference>
<dbReference type="SUPFAM" id="SSF109604">
    <property type="entry name" value="HD-domain/PDEase-like"/>
    <property type="match status" value="1"/>
</dbReference>
<comment type="caution">
    <text evidence="4">The sequence shown here is derived from an EMBL/GenBank/DDBJ whole genome shotgun (WGS) entry which is preliminary data.</text>
</comment>
<protein>
    <submittedName>
        <fullName evidence="4">HD domain-containing protein</fullName>
    </submittedName>
</protein>
<feature type="transmembrane region" description="Helical" evidence="2">
    <location>
        <begin position="12"/>
        <end position="33"/>
    </location>
</feature>
<reference evidence="4 5" key="1">
    <citation type="submission" date="2023-04" db="EMBL/GenBank/DDBJ databases">
        <title>Fusibacter bizertensis strain WBS, isolated from littoral bottom sediments of the Arctic seas - biochemical and genomic analysis.</title>
        <authorList>
            <person name="Brioukhanov A.L."/>
        </authorList>
    </citation>
    <scope>NUCLEOTIDE SEQUENCE [LARGE SCALE GENOMIC DNA]</scope>
    <source>
        <strain evidence="4 5">WBS</strain>
    </source>
</reference>
<dbReference type="NCBIfam" id="TIGR00277">
    <property type="entry name" value="HDIG"/>
    <property type="match status" value="1"/>
</dbReference>
<evidence type="ECO:0000256" key="1">
    <source>
        <dbReference type="SAM" id="Coils"/>
    </source>
</evidence>
<feature type="transmembrane region" description="Helical" evidence="2">
    <location>
        <begin position="45"/>
        <end position="67"/>
    </location>
</feature>
<organism evidence="4 5">
    <name type="scientific">Fusibacter bizertensis</name>
    <dbReference type="NCBI Taxonomy" id="1488331"/>
    <lineage>
        <taxon>Bacteria</taxon>
        <taxon>Bacillati</taxon>
        <taxon>Bacillota</taxon>
        <taxon>Clostridia</taxon>
        <taxon>Eubacteriales</taxon>
        <taxon>Eubacteriales Family XII. Incertae Sedis</taxon>
        <taxon>Fusibacter</taxon>
    </lineage>
</organism>
<dbReference type="InterPro" id="IPR003607">
    <property type="entry name" value="HD/PDEase_dom"/>
</dbReference>
<feature type="coiled-coil region" evidence="1">
    <location>
        <begin position="104"/>
        <end position="162"/>
    </location>
</feature>
<dbReference type="PANTHER" id="PTHR45228">
    <property type="entry name" value="CYCLIC DI-GMP PHOSPHODIESTERASE TM_0186-RELATED"/>
    <property type="match status" value="1"/>
</dbReference>
<dbReference type="InterPro" id="IPR006674">
    <property type="entry name" value="HD_domain"/>
</dbReference>
<sequence>MKLSQFEKKILKSILLFSFSSIVLSNLALYIIISNTTLAINSQHIKTIITVVLALFLLLAISSYWMMKIIRRDKASMYSLLGVDSSDVTITEFDELNNIYLEKLKSINLLNQKYNEQKEALRKLHTAVSRAQYNYKEMNNELNAKKNELEGLKEFFKKASEKFASMIWITDYQGNIIYTNDLTNKNLDGKKEDLSTIFDILDISTVQFDLFRKRNFQSMLFHFVGGKKANGRNLRIFDKESIKYILFLSATSNQESIMNRTYLKKSRDLHFINEISKIISGQITIDTTLQDAIEKIAFLGNYNSCSIRLINESDELELKAVSGYSKEFVMRNHVPVANSHIGYAFNENKIVILNTLEDMLFEDSHIKNVILNNRKVAYIPLTNYNKNLGVMAIVSDYNFDSESIILLESISINVTIALEKILLYDRLKSNYFKTVEAFVTATDIKSERFNGHSRRVALICKMIAEKLYLNSGEVDEIYMAGLLHDVGKLSFSDNSLDYYFDIDQHGSIGRKMVERVGLKKDILDGIEYHHLNFDLSNSKNTNVNEQPYYAQIIRIANDFDLYMNYDTTNINLPNFIEDMKPLVGSVYSSQFMRIMQDILVNNKEKLYKIYQNEVIDEKQLL</sequence>
<keyword evidence="2" id="KW-0812">Transmembrane</keyword>
<gene>
    <name evidence="4" type="ORF">QE109_13625</name>
</gene>
<dbReference type="Pfam" id="PF01966">
    <property type="entry name" value="HD"/>
    <property type="match status" value="1"/>
</dbReference>
<dbReference type="InterPro" id="IPR029016">
    <property type="entry name" value="GAF-like_dom_sf"/>
</dbReference>
<keyword evidence="2" id="KW-1133">Transmembrane helix</keyword>
<dbReference type="EMBL" id="JARYZI010000010">
    <property type="protein sequence ID" value="MDH8679191.1"/>
    <property type="molecule type" value="Genomic_DNA"/>
</dbReference>
<dbReference type="InterPro" id="IPR003018">
    <property type="entry name" value="GAF"/>
</dbReference>
<evidence type="ECO:0000313" key="5">
    <source>
        <dbReference type="Proteomes" id="UP001158045"/>
    </source>
</evidence>
<feature type="domain" description="HD" evidence="3">
    <location>
        <begin position="449"/>
        <end position="562"/>
    </location>
</feature>
<dbReference type="SUPFAM" id="SSF55781">
    <property type="entry name" value="GAF domain-like"/>
    <property type="match status" value="1"/>
</dbReference>
<dbReference type="PROSITE" id="PS51831">
    <property type="entry name" value="HD"/>
    <property type="match status" value="1"/>
</dbReference>
<keyword evidence="2" id="KW-0472">Membrane</keyword>
<dbReference type="InterPro" id="IPR006675">
    <property type="entry name" value="HDIG_dom"/>
</dbReference>
<dbReference type="CDD" id="cd00077">
    <property type="entry name" value="HDc"/>
    <property type="match status" value="1"/>
</dbReference>
<keyword evidence="5" id="KW-1185">Reference proteome</keyword>
<dbReference type="Gene3D" id="3.30.450.40">
    <property type="match status" value="1"/>
</dbReference>
<name>A0ABT6NFI8_9FIRM</name>